<sequence>MKKTLGFMAAFILLHGCTSVPENKTNTDRLAAAGLLLCKPNEQCPIMAASWNSENKNQLRIDVRLNSSNLYYDIKKITFIIDGKHLSYTPAQPTELQYISRLEPKRSSNHIVVPNSFLNDFKNAKRIDVQINTDHGAIKRPMYIDGQASSAYQNFVDVYYSS</sequence>
<dbReference type="OrthoDB" id="6704491at2"/>
<accession>A0A3A8F0L9</accession>
<evidence type="ECO:0008006" key="3">
    <source>
        <dbReference type="Google" id="ProtNLM"/>
    </source>
</evidence>
<protein>
    <recommendedName>
        <fullName evidence="3">Lipoprotein</fullName>
    </recommendedName>
</protein>
<dbReference type="AlphaFoldDB" id="A0A3A8F0L9"/>
<keyword evidence="2" id="KW-1185">Reference proteome</keyword>
<dbReference type="Proteomes" id="UP000269001">
    <property type="component" value="Unassembled WGS sequence"/>
</dbReference>
<dbReference type="EMBL" id="RAXU01000002">
    <property type="protein sequence ID" value="RKG35854.1"/>
    <property type="molecule type" value="Genomic_DNA"/>
</dbReference>
<organism evidence="1 2">
    <name type="scientific">Acinetobacter guerrae</name>
    <dbReference type="NCBI Taxonomy" id="1843371"/>
    <lineage>
        <taxon>Bacteria</taxon>
        <taxon>Pseudomonadati</taxon>
        <taxon>Pseudomonadota</taxon>
        <taxon>Gammaproteobacteria</taxon>
        <taxon>Moraxellales</taxon>
        <taxon>Moraxellaceae</taxon>
        <taxon>Acinetobacter</taxon>
    </lineage>
</organism>
<dbReference type="RefSeq" id="WP_120369046.1">
    <property type="nucleotide sequence ID" value="NZ_BKYM01000003.1"/>
</dbReference>
<reference evidence="1 2" key="1">
    <citation type="submission" date="2018-09" db="EMBL/GenBank/DDBJ databases">
        <title>The draft genome of Acinetobacter spp. strains.</title>
        <authorList>
            <person name="Qin J."/>
            <person name="Feng Y."/>
            <person name="Zong Z."/>
        </authorList>
    </citation>
    <scope>NUCLEOTIDE SEQUENCE [LARGE SCALE GENOMIC DNA]</scope>
    <source>
        <strain evidence="1 2">WCHAc060096</strain>
    </source>
</reference>
<evidence type="ECO:0000313" key="2">
    <source>
        <dbReference type="Proteomes" id="UP000269001"/>
    </source>
</evidence>
<proteinExistence type="predicted"/>
<evidence type="ECO:0000313" key="1">
    <source>
        <dbReference type="EMBL" id="RKG35854.1"/>
    </source>
</evidence>
<comment type="caution">
    <text evidence="1">The sequence shown here is derived from an EMBL/GenBank/DDBJ whole genome shotgun (WGS) entry which is preliminary data.</text>
</comment>
<gene>
    <name evidence="1" type="ORF">D7V21_03020</name>
</gene>
<name>A0A3A8F0L9_9GAMM</name>